<dbReference type="Pfam" id="PF00536">
    <property type="entry name" value="SAM_1"/>
    <property type="match status" value="1"/>
</dbReference>
<evidence type="ECO:0000313" key="3">
    <source>
        <dbReference type="Proteomes" id="UP001151699"/>
    </source>
</evidence>
<reference evidence="2" key="1">
    <citation type="submission" date="2022-07" db="EMBL/GenBank/DDBJ databases">
        <authorList>
            <person name="Trinca V."/>
            <person name="Uliana J.V.C."/>
            <person name="Torres T.T."/>
            <person name="Ward R.J."/>
            <person name="Monesi N."/>
        </authorList>
    </citation>
    <scope>NUCLEOTIDE SEQUENCE</scope>
    <source>
        <strain evidence="2">HSMRA1968</strain>
        <tissue evidence="2">Whole embryos</tissue>
    </source>
</reference>
<name>A0A9Q0S0V7_9DIPT</name>
<protein>
    <recommendedName>
        <fullName evidence="1">SAM domain-containing protein</fullName>
    </recommendedName>
</protein>
<dbReference type="InterPro" id="IPR001660">
    <property type="entry name" value="SAM"/>
</dbReference>
<gene>
    <name evidence="2" type="ORF">Bhyg_12016</name>
</gene>
<dbReference type="OrthoDB" id="8006133at2759"/>
<dbReference type="Gene3D" id="1.10.150.50">
    <property type="entry name" value="Transcription Factor, Ets-1"/>
    <property type="match status" value="1"/>
</dbReference>
<dbReference type="InterPro" id="IPR013761">
    <property type="entry name" value="SAM/pointed_sf"/>
</dbReference>
<evidence type="ECO:0000259" key="1">
    <source>
        <dbReference type="Pfam" id="PF00536"/>
    </source>
</evidence>
<accession>A0A9Q0S0V7</accession>
<proteinExistence type="predicted"/>
<feature type="domain" description="SAM" evidence="1">
    <location>
        <begin position="2"/>
        <end position="58"/>
    </location>
</feature>
<dbReference type="EMBL" id="WJQU01000003">
    <property type="protein sequence ID" value="KAJ6639273.1"/>
    <property type="molecule type" value="Genomic_DNA"/>
</dbReference>
<dbReference type="CDD" id="cd09487">
    <property type="entry name" value="SAM_superfamily"/>
    <property type="match status" value="1"/>
</dbReference>
<organism evidence="2 3">
    <name type="scientific">Pseudolycoriella hygida</name>
    <dbReference type="NCBI Taxonomy" id="35572"/>
    <lineage>
        <taxon>Eukaryota</taxon>
        <taxon>Metazoa</taxon>
        <taxon>Ecdysozoa</taxon>
        <taxon>Arthropoda</taxon>
        <taxon>Hexapoda</taxon>
        <taxon>Insecta</taxon>
        <taxon>Pterygota</taxon>
        <taxon>Neoptera</taxon>
        <taxon>Endopterygota</taxon>
        <taxon>Diptera</taxon>
        <taxon>Nematocera</taxon>
        <taxon>Sciaroidea</taxon>
        <taxon>Sciaridae</taxon>
        <taxon>Pseudolycoriella</taxon>
    </lineage>
</organism>
<keyword evidence="3" id="KW-1185">Reference proteome</keyword>
<sequence length="731" mass="79918">MEDIKEFLKSCGLTDAIPSFERNKITVDLLKEMSSEDMKEVLPALGDRLRLKKAINGLTLHARLTTKSQRKREINLAPTKINMKNDPKKKAFVLQMLKNVAILETVSARFWKSYILSEVNGSETQSATDNTKASTSSELEEKRKYSNSLSFEALQPTVRNSEYNLSFVDIRCARKRSAEDTSDETILKRITIFDSTRPSPAQQLVSNQSDIDTAKRVSNIFVCEKSTAKNFTEPVVGGKNQVVKESTSNNATGITSTEIMKNQANEIAMSTTTVTTKTKHKISEKVADESITALLTLKNIEDVGTVASFVSAESLMPKNTDSNSCDPKFAFDGFLESAAINASSEQCDVSDQMKSDPEMSSTSIVEVPKFYEGFCQAIKLTALSSINALKNASAVSAFKATPMTELNDLMEPIVTEVTPKLILSQLDTFDDAQLITVATESTGPVVSEADETENCVLEKEKVDDISSILTNGIKETAIPNDRTTLSKPEPVQFIASATKSVTTSSDFEFITTALNSDAIMDSAECVEIPENLMAIQQINKQSLALDILVEEKRKPKLILSQLDTFDDAKLVTLSSVATESTGSVVGETDETENCVPQKEKVDDISSILTYGIKEAETPNDRTTLSKSEPVQFIASATKSVTTSNDFEIITAALNSDTVMDAAECVEVPENLMAIQQINKESLALDILFEEKPTVCYTEAFSVNVGLNTTEPDGKTSTINSKFNIYLLGVLS</sequence>
<dbReference type="AlphaFoldDB" id="A0A9Q0S0V7"/>
<dbReference type="Proteomes" id="UP001151699">
    <property type="component" value="Chromosome X"/>
</dbReference>
<dbReference type="SUPFAM" id="SSF47769">
    <property type="entry name" value="SAM/Pointed domain"/>
    <property type="match status" value="1"/>
</dbReference>
<comment type="caution">
    <text evidence="2">The sequence shown here is derived from an EMBL/GenBank/DDBJ whole genome shotgun (WGS) entry which is preliminary data.</text>
</comment>
<evidence type="ECO:0000313" key="2">
    <source>
        <dbReference type="EMBL" id="KAJ6639273.1"/>
    </source>
</evidence>